<feature type="region of interest" description="Disordered" evidence="8">
    <location>
        <begin position="384"/>
        <end position="411"/>
    </location>
</feature>
<dbReference type="InterPro" id="IPR021027">
    <property type="entry name" value="Transposase_put_HTH"/>
</dbReference>
<keyword evidence="6" id="KW-0238">DNA-binding</keyword>
<organism evidence="12 13">
    <name type="scientific">Polaromonas naphthalenivorans (strain CJ2)</name>
    <dbReference type="NCBI Taxonomy" id="365044"/>
    <lineage>
        <taxon>Bacteria</taxon>
        <taxon>Pseudomonadati</taxon>
        <taxon>Pseudomonadota</taxon>
        <taxon>Betaproteobacteria</taxon>
        <taxon>Burkholderiales</taxon>
        <taxon>Comamonadaceae</taxon>
        <taxon>Polaromonas</taxon>
    </lineage>
</organism>
<accession>A1VIX5</accession>
<comment type="similarity">
    <text evidence="2">In the N-terminal section; belongs to the transposase 2 family.</text>
</comment>
<dbReference type="AlphaFoldDB" id="A1VIX5"/>
<keyword evidence="4" id="KW-0479">Metal-binding</keyword>
<evidence type="ECO:0000256" key="5">
    <source>
        <dbReference type="ARBA" id="ARBA00022833"/>
    </source>
</evidence>
<keyword evidence="5" id="KW-0862">Zinc</keyword>
<evidence type="ECO:0000256" key="8">
    <source>
        <dbReference type="SAM" id="MobiDB-lite"/>
    </source>
</evidence>
<dbReference type="InterPro" id="IPR010095">
    <property type="entry name" value="Cas12f1-like_TNB"/>
</dbReference>
<evidence type="ECO:0000313" key="12">
    <source>
        <dbReference type="EMBL" id="ABM35603.1"/>
    </source>
</evidence>
<dbReference type="GO" id="GO:0046872">
    <property type="term" value="F:metal ion binding"/>
    <property type="evidence" value="ECO:0007669"/>
    <property type="project" value="UniProtKB-KW"/>
</dbReference>
<dbReference type="OrthoDB" id="5560528at2"/>
<dbReference type="RefSeq" id="WP_011799710.1">
    <property type="nucleotide sequence ID" value="NC_008781.1"/>
</dbReference>
<dbReference type="InterPro" id="IPR001959">
    <property type="entry name" value="Transposase"/>
</dbReference>
<evidence type="ECO:0000256" key="4">
    <source>
        <dbReference type="ARBA" id="ARBA00022723"/>
    </source>
</evidence>
<evidence type="ECO:0000256" key="2">
    <source>
        <dbReference type="ARBA" id="ARBA00011044"/>
    </source>
</evidence>
<dbReference type="NCBIfam" id="NF040570">
    <property type="entry name" value="guided_TnpB"/>
    <property type="match status" value="1"/>
</dbReference>
<dbReference type="GO" id="GO:0006310">
    <property type="term" value="P:DNA recombination"/>
    <property type="evidence" value="ECO:0007669"/>
    <property type="project" value="UniProtKB-KW"/>
</dbReference>
<dbReference type="PANTHER" id="PTHR30405:SF25">
    <property type="entry name" value="RNA-GUIDED DNA ENDONUCLEASE INSQ-RELATED"/>
    <property type="match status" value="1"/>
</dbReference>
<dbReference type="Pfam" id="PF07282">
    <property type="entry name" value="Cas12f1-like_TNB"/>
    <property type="match status" value="1"/>
</dbReference>
<dbReference type="EMBL" id="CP000529">
    <property type="protein sequence ID" value="ABM35603.1"/>
    <property type="molecule type" value="Genomic_DNA"/>
</dbReference>
<comment type="similarity">
    <text evidence="1">In the C-terminal section; belongs to the transposase 35 family.</text>
</comment>
<evidence type="ECO:0000313" key="13">
    <source>
        <dbReference type="Proteomes" id="UP000000644"/>
    </source>
</evidence>
<proteinExistence type="inferred from homology"/>
<evidence type="ECO:0000259" key="11">
    <source>
        <dbReference type="Pfam" id="PF12323"/>
    </source>
</evidence>
<reference evidence="13" key="1">
    <citation type="journal article" date="2009" name="Environ. Microbiol.">
        <title>The genome of Polaromonas naphthalenivorans strain CJ2, isolated from coal tar-contaminated sediment, reveals physiological and metabolic versatility and evolution through extensive horizontal gene transfer.</title>
        <authorList>
            <person name="Yagi J.M."/>
            <person name="Sims D."/>
            <person name="Brettin T."/>
            <person name="Bruce D."/>
            <person name="Madsen E.L."/>
        </authorList>
    </citation>
    <scope>NUCLEOTIDE SEQUENCE [LARGE SCALE GENOMIC DNA]</scope>
    <source>
        <strain evidence="13">CJ2</strain>
    </source>
</reference>
<evidence type="ECO:0000256" key="1">
    <source>
        <dbReference type="ARBA" id="ARBA00008761"/>
    </source>
</evidence>
<protein>
    <submittedName>
        <fullName evidence="12">Transposase, IS605 OrfB family</fullName>
    </submittedName>
</protein>
<feature type="domain" description="Transposase putative helix-turn-helix" evidence="11">
    <location>
        <begin position="1"/>
        <end position="48"/>
    </location>
</feature>
<evidence type="ECO:0000256" key="6">
    <source>
        <dbReference type="ARBA" id="ARBA00023125"/>
    </source>
</evidence>
<dbReference type="GO" id="GO:0032196">
    <property type="term" value="P:transposition"/>
    <property type="evidence" value="ECO:0007669"/>
    <property type="project" value="UniProtKB-KW"/>
</dbReference>
<dbReference type="eggNOG" id="COG0675">
    <property type="taxonomic scope" value="Bacteria"/>
</dbReference>
<dbReference type="Pfam" id="PF12323">
    <property type="entry name" value="HTH_OrfB_IS605"/>
    <property type="match status" value="1"/>
</dbReference>
<evidence type="ECO:0000259" key="10">
    <source>
        <dbReference type="Pfam" id="PF07282"/>
    </source>
</evidence>
<feature type="domain" description="Probable transposase IS891/IS1136/IS1341" evidence="9">
    <location>
        <begin position="161"/>
        <end position="275"/>
    </location>
</feature>
<dbReference type="KEGG" id="pna:Pnap_0279"/>
<dbReference type="HOGENOM" id="CLU_032903_0_4_4"/>
<keyword evidence="3" id="KW-0815">Transposition</keyword>
<dbReference type="STRING" id="365044.Pnap_0279"/>
<evidence type="ECO:0000256" key="7">
    <source>
        <dbReference type="ARBA" id="ARBA00023172"/>
    </source>
</evidence>
<dbReference type="Proteomes" id="UP000000644">
    <property type="component" value="Chromosome"/>
</dbReference>
<dbReference type="Pfam" id="PF01385">
    <property type="entry name" value="OrfB_IS605"/>
    <property type="match status" value="1"/>
</dbReference>
<evidence type="ECO:0000259" key="9">
    <source>
        <dbReference type="Pfam" id="PF01385"/>
    </source>
</evidence>
<dbReference type="GO" id="GO:0003677">
    <property type="term" value="F:DNA binding"/>
    <property type="evidence" value="ECO:0007669"/>
    <property type="project" value="UniProtKB-KW"/>
</dbReference>
<feature type="domain" description="Cas12f1-like TNB" evidence="10">
    <location>
        <begin position="302"/>
        <end position="368"/>
    </location>
</feature>
<keyword evidence="7" id="KW-0233">DNA recombination</keyword>
<evidence type="ECO:0000256" key="3">
    <source>
        <dbReference type="ARBA" id="ARBA00022578"/>
    </source>
</evidence>
<name>A1VIX5_POLNA</name>
<keyword evidence="13" id="KW-1185">Reference proteome</keyword>
<sequence>MLRLQAFKYELVPSGEQTRNMRRFAGARRFVFNKALALQKVNHGEGKKFIGYLEMARHLIAWKQEFPWLKESPSQALQQSLKDLDKAWQNFFARRAGFSRPKKNGRGESFRFPQGFKIDQSNSRIFLPKLGWMRYRNSRDILGSAKNITLSEAGGKWFASIQTERELEQAVPTTASAIGIDVGIARFATMSDASFVAPLCSFKKHEKRLAKYQRRMSRKTRFSKNWHKAKRKVQRIHTDIANARKDFLHKTTSDLSQNHAMVAIEDLQVRNMSKSAAGNADKPGKNVAAKSGLNKAILDQGWFEFRRQLQYKLDWNGGILIAVPAHYTSQTCPCCGHVAKENRQTQARFECVDCGYENHADVVGAMNILARGYRAAACGDDGSGLARKRRAQPASVKQEPAEVTMQEATHA</sequence>
<dbReference type="InterPro" id="IPR051399">
    <property type="entry name" value="RNA-guided_DNA_endo/Transpos"/>
</dbReference>
<dbReference type="PANTHER" id="PTHR30405">
    <property type="entry name" value="TRANSPOSASE"/>
    <property type="match status" value="1"/>
</dbReference>
<gene>
    <name evidence="12" type="ordered locus">Pnap_0279</name>
</gene>